<dbReference type="GO" id="GO:0006428">
    <property type="term" value="P:isoleucyl-tRNA aminoacylation"/>
    <property type="evidence" value="ECO:0007669"/>
    <property type="project" value="TreeGrafter"/>
</dbReference>
<evidence type="ECO:0000313" key="8">
    <source>
        <dbReference type="Proteomes" id="UP000034789"/>
    </source>
</evidence>
<evidence type="ECO:0000256" key="2">
    <source>
        <dbReference type="ARBA" id="ARBA00022741"/>
    </source>
</evidence>
<gene>
    <name evidence="7" type="ORF">UY98_C0009G0002</name>
</gene>
<dbReference type="PANTHER" id="PTHR42780">
    <property type="entry name" value="SOLEUCYL-TRNA SYNTHETASE"/>
    <property type="match status" value="1"/>
</dbReference>
<evidence type="ECO:0000313" key="7">
    <source>
        <dbReference type="EMBL" id="KKW47560.1"/>
    </source>
</evidence>
<name>A0A0G1YWI8_9BACT</name>
<dbReference type="AlphaFoldDB" id="A0A0G1YWI8"/>
<dbReference type="PATRIC" id="fig|1618672.3.peg.197"/>
<dbReference type="GO" id="GO:0004822">
    <property type="term" value="F:isoleucine-tRNA ligase activity"/>
    <property type="evidence" value="ECO:0007669"/>
    <property type="project" value="InterPro"/>
</dbReference>
<keyword evidence="2" id="KW-0547">Nucleotide-binding</keyword>
<evidence type="ECO:0000259" key="6">
    <source>
        <dbReference type="Pfam" id="PF08264"/>
    </source>
</evidence>
<keyword evidence="4" id="KW-0648">Protein biosynthesis</keyword>
<organism evidence="7 8">
    <name type="scientific">Candidatus Kaiserbacteria bacterium GW2011_GWA2_58_9</name>
    <dbReference type="NCBI Taxonomy" id="1618672"/>
    <lineage>
        <taxon>Bacteria</taxon>
        <taxon>Candidatus Kaiseribacteriota</taxon>
    </lineage>
</organism>
<dbReference type="InterPro" id="IPR013155">
    <property type="entry name" value="M/V/L/I-tRNA-synth_anticd-bd"/>
</dbReference>
<protein>
    <submittedName>
        <fullName evidence="7">Isoleucine-tRNA ligase</fullName>
    </submittedName>
</protein>
<dbReference type="EMBL" id="LCSD01000009">
    <property type="protein sequence ID" value="KKW47560.1"/>
    <property type="molecule type" value="Genomic_DNA"/>
</dbReference>
<dbReference type="Pfam" id="PF19302">
    <property type="entry name" value="DUF5915"/>
    <property type="match status" value="1"/>
</dbReference>
<dbReference type="PANTHER" id="PTHR42780:SF1">
    <property type="entry name" value="ISOLEUCINE--TRNA LIGASE, CYTOPLASMIC"/>
    <property type="match status" value="1"/>
</dbReference>
<sequence length="190" mass="21104">MAPTMPFFAEHLFQVVLEEKDEESVHLATWPESRATLNFIQNMFGLGGEDKKLLAGMRAAREMVTRALEARQKAGIKVRQPLRQLTVNSEQLTDALKIIVRDEINVKDVVVSNAIPAGTIELDTDITPELREEGVVRDTIRLVQDARKAANMRPGEHGSVSIAVSSEDRPTIERNLAHIQKQTNTAIALS</sequence>
<comment type="caution">
    <text evidence="7">The sequence shown here is derived from an EMBL/GenBank/DDBJ whole genome shotgun (WGS) entry which is preliminary data.</text>
</comment>
<dbReference type="Gene3D" id="1.10.730.10">
    <property type="entry name" value="Isoleucyl-tRNA Synthetase, Domain 1"/>
    <property type="match status" value="1"/>
</dbReference>
<dbReference type="Proteomes" id="UP000034789">
    <property type="component" value="Unassembled WGS sequence"/>
</dbReference>
<dbReference type="GO" id="GO:0005524">
    <property type="term" value="F:ATP binding"/>
    <property type="evidence" value="ECO:0007669"/>
    <property type="project" value="UniProtKB-KW"/>
</dbReference>
<keyword evidence="3" id="KW-0067">ATP-binding</keyword>
<keyword evidence="5" id="KW-0030">Aminoacyl-tRNA synthetase</keyword>
<evidence type="ECO:0000256" key="1">
    <source>
        <dbReference type="ARBA" id="ARBA00022598"/>
    </source>
</evidence>
<evidence type="ECO:0000256" key="3">
    <source>
        <dbReference type="ARBA" id="ARBA00022840"/>
    </source>
</evidence>
<reference evidence="7 8" key="1">
    <citation type="journal article" date="2015" name="Nature">
        <title>rRNA introns, odd ribosomes, and small enigmatic genomes across a large radiation of phyla.</title>
        <authorList>
            <person name="Brown C.T."/>
            <person name="Hug L.A."/>
            <person name="Thomas B.C."/>
            <person name="Sharon I."/>
            <person name="Castelle C.J."/>
            <person name="Singh A."/>
            <person name="Wilkins M.J."/>
            <person name="Williams K.H."/>
            <person name="Banfield J.F."/>
        </authorList>
    </citation>
    <scope>NUCLEOTIDE SEQUENCE [LARGE SCALE GENOMIC DNA]</scope>
</reference>
<accession>A0A0G1YWI8</accession>
<proteinExistence type="predicted"/>
<keyword evidence="1 7" id="KW-0436">Ligase</keyword>
<dbReference type="SUPFAM" id="SSF47323">
    <property type="entry name" value="Anticodon-binding domain of a subclass of class I aminoacyl-tRNA synthetases"/>
    <property type="match status" value="1"/>
</dbReference>
<dbReference type="InterPro" id="IPR009080">
    <property type="entry name" value="tRNAsynth_Ia_anticodon-bd"/>
</dbReference>
<dbReference type="InterPro" id="IPR023586">
    <property type="entry name" value="Ile-tRNA-ligase_type2"/>
</dbReference>
<evidence type="ECO:0000256" key="5">
    <source>
        <dbReference type="ARBA" id="ARBA00023146"/>
    </source>
</evidence>
<feature type="domain" description="Methionyl/Valyl/Leucyl/Isoleucyl-tRNA synthetase anticodon-binding" evidence="6">
    <location>
        <begin position="1"/>
        <end position="83"/>
    </location>
</feature>
<evidence type="ECO:0000256" key="4">
    <source>
        <dbReference type="ARBA" id="ARBA00022917"/>
    </source>
</evidence>
<dbReference type="Pfam" id="PF08264">
    <property type="entry name" value="Anticodon_1"/>
    <property type="match status" value="1"/>
</dbReference>